<dbReference type="Pfam" id="PF13356">
    <property type="entry name" value="Arm-DNA-bind_3"/>
    <property type="match status" value="1"/>
</dbReference>
<dbReference type="Gene3D" id="3.30.160.390">
    <property type="entry name" value="Integrase, DNA-binding domain"/>
    <property type="match status" value="1"/>
</dbReference>
<feature type="region of interest" description="Disordered" evidence="6">
    <location>
        <begin position="1"/>
        <end position="28"/>
    </location>
</feature>
<dbReference type="InterPro" id="IPR050808">
    <property type="entry name" value="Phage_Integrase"/>
</dbReference>
<dbReference type="Gene3D" id="1.10.150.130">
    <property type="match status" value="1"/>
</dbReference>
<dbReference type="PROSITE" id="PS51900">
    <property type="entry name" value="CB"/>
    <property type="match status" value="1"/>
</dbReference>
<comment type="similarity">
    <text evidence="1">Belongs to the 'phage' integrase family.</text>
</comment>
<evidence type="ECO:0000256" key="6">
    <source>
        <dbReference type="SAM" id="MobiDB-lite"/>
    </source>
</evidence>
<dbReference type="Pfam" id="PF22022">
    <property type="entry name" value="Phage_int_M"/>
    <property type="match status" value="1"/>
</dbReference>
<dbReference type="PANTHER" id="PTHR30629:SF6">
    <property type="entry name" value="PROPHAGE INTEGRASE INTA-RELATED"/>
    <property type="match status" value="1"/>
</dbReference>
<evidence type="ECO:0000313" key="10">
    <source>
        <dbReference type="Proteomes" id="UP001258994"/>
    </source>
</evidence>
<evidence type="ECO:0000256" key="4">
    <source>
        <dbReference type="ARBA" id="ARBA00023172"/>
    </source>
</evidence>
<dbReference type="InterPro" id="IPR002104">
    <property type="entry name" value="Integrase_catalytic"/>
</dbReference>
<proteinExistence type="inferred from homology"/>
<evidence type="ECO:0000313" key="9">
    <source>
        <dbReference type="EMBL" id="WNC70917.1"/>
    </source>
</evidence>
<dbReference type="SUPFAM" id="SSF56349">
    <property type="entry name" value="DNA breaking-rejoining enzymes"/>
    <property type="match status" value="1"/>
</dbReference>
<evidence type="ECO:0000256" key="1">
    <source>
        <dbReference type="ARBA" id="ARBA00008857"/>
    </source>
</evidence>
<reference evidence="10" key="1">
    <citation type="submission" date="2023-09" db="EMBL/GenBank/DDBJ databases">
        <authorList>
            <person name="Li S."/>
            <person name="Li X."/>
            <person name="Zhang C."/>
            <person name="Zhao Z."/>
        </authorList>
    </citation>
    <scope>NUCLEOTIDE SEQUENCE [LARGE SCALE GENOMIC DNA]</scope>
    <source>
        <strain evidence="10">SQ149</strain>
    </source>
</reference>
<dbReference type="Proteomes" id="UP001258994">
    <property type="component" value="Chromosome"/>
</dbReference>
<keyword evidence="4" id="KW-0233">DNA recombination</keyword>
<dbReference type="InterPro" id="IPR025166">
    <property type="entry name" value="Integrase_DNA_bind_dom"/>
</dbReference>
<dbReference type="InterPro" id="IPR013762">
    <property type="entry name" value="Integrase-like_cat_sf"/>
</dbReference>
<dbReference type="InterPro" id="IPR038488">
    <property type="entry name" value="Integrase_DNA-bd_sf"/>
</dbReference>
<sequence>MARGVTPLTNTQVKQAKPKDKQYKLSDGSGLQLRIKPSGAKSWLFDYVKPVTKKRSSMGFGTYPEVTLADARKKRAQARELLAQDIDPKEFKEDQLREKQLAASNTLKSVAIDWLAIKKTKIAETTARSLWRNFENHVFPKIGHRPIDKLLAPEVISVLKPLAAKGSLETTSKVIGHINEVMRHAVNTGLLHHNSLAGIRSAFETPKVTHMPSLKPEELPELMKAINYASIKLTTRCLIEWQLHTMVRPREAAEAKWCEIDLENKLWNIPAERMKMKIAHTIPLTPQALSILEVIKAVSGNREHIFPSDRQPTKPSNAETANKALQRMGFKGRLVAHGMRSIASTTLNEQGFDGDVIESALAHQDQNEARKAYNRAQYLERRKILMTWWSGRIEEAATGKLKTLKNNKHLKAV</sequence>
<dbReference type="InterPro" id="IPR053876">
    <property type="entry name" value="Phage_int_M"/>
</dbReference>
<dbReference type="EMBL" id="CP134145">
    <property type="protein sequence ID" value="WNC70917.1"/>
    <property type="molecule type" value="Genomic_DNA"/>
</dbReference>
<dbReference type="Pfam" id="PF00589">
    <property type="entry name" value="Phage_integrase"/>
    <property type="match status" value="1"/>
</dbReference>
<dbReference type="PROSITE" id="PS51898">
    <property type="entry name" value="TYR_RECOMBINASE"/>
    <property type="match status" value="1"/>
</dbReference>
<accession>A0ABY9TQ51</accession>
<protein>
    <submittedName>
        <fullName evidence="9">Integrase domain-containing protein</fullName>
    </submittedName>
</protein>
<dbReference type="NCBIfam" id="NF007246">
    <property type="entry name" value="PRK09692.1"/>
    <property type="match status" value="1"/>
</dbReference>
<organism evidence="9 10">
    <name type="scientific">Thalassotalea psychrophila</name>
    <dbReference type="NCBI Taxonomy" id="3065647"/>
    <lineage>
        <taxon>Bacteria</taxon>
        <taxon>Pseudomonadati</taxon>
        <taxon>Pseudomonadota</taxon>
        <taxon>Gammaproteobacteria</taxon>
        <taxon>Alteromonadales</taxon>
        <taxon>Colwelliaceae</taxon>
        <taxon>Thalassotalea</taxon>
    </lineage>
</organism>
<evidence type="ECO:0000256" key="2">
    <source>
        <dbReference type="ARBA" id="ARBA00022908"/>
    </source>
</evidence>
<dbReference type="InterPro" id="IPR044068">
    <property type="entry name" value="CB"/>
</dbReference>
<dbReference type="CDD" id="cd00801">
    <property type="entry name" value="INT_P4_C"/>
    <property type="match status" value="1"/>
</dbReference>
<evidence type="ECO:0000256" key="5">
    <source>
        <dbReference type="PROSITE-ProRule" id="PRU01248"/>
    </source>
</evidence>
<dbReference type="InterPro" id="IPR011010">
    <property type="entry name" value="DNA_brk_join_enz"/>
</dbReference>
<name>A0ABY9TQ51_9GAMM</name>
<evidence type="ECO:0000259" key="8">
    <source>
        <dbReference type="PROSITE" id="PS51900"/>
    </source>
</evidence>
<feature type="domain" description="Tyr recombinase" evidence="7">
    <location>
        <begin position="209"/>
        <end position="386"/>
    </location>
</feature>
<dbReference type="RefSeq" id="WP_348390052.1">
    <property type="nucleotide sequence ID" value="NZ_CP134145.1"/>
</dbReference>
<keyword evidence="10" id="KW-1185">Reference proteome</keyword>
<keyword evidence="3 5" id="KW-0238">DNA-binding</keyword>
<evidence type="ECO:0000256" key="3">
    <source>
        <dbReference type="ARBA" id="ARBA00023125"/>
    </source>
</evidence>
<keyword evidence="2" id="KW-0229">DNA integration</keyword>
<dbReference type="Gene3D" id="1.10.443.10">
    <property type="entry name" value="Intergrase catalytic core"/>
    <property type="match status" value="1"/>
</dbReference>
<gene>
    <name evidence="9" type="ORF">RGQ13_12320</name>
</gene>
<dbReference type="PANTHER" id="PTHR30629">
    <property type="entry name" value="PROPHAGE INTEGRASE"/>
    <property type="match status" value="1"/>
</dbReference>
<feature type="domain" description="Core-binding (CB)" evidence="8">
    <location>
        <begin position="105"/>
        <end position="186"/>
    </location>
</feature>
<evidence type="ECO:0000259" key="7">
    <source>
        <dbReference type="PROSITE" id="PS51898"/>
    </source>
</evidence>
<dbReference type="InterPro" id="IPR010998">
    <property type="entry name" value="Integrase_recombinase_N"/>
</dbReference>